<dbReference type="InterPro" id="IPR013783">
    <property type="entry name" value="Ig-like_fold"/>
</dbReference>
<evidence type="ECO:0008006" key="4">
    <source>
        <dbReference type="Google" id="ProtNLM"/>
    </source>
</evidence>
<sequence length="835" mass="88318">MRVSKWLAGALAGTLVGCTVGPYPEEPDFDNPPDGWEGPINPSNPSTGTNQPDFQLESLAGPSTVGSASQDWVRAQLCNRGDVTGTTEVAFFLSRDRNIDTQDALLAVSARLTVPAGSCREASARLSLPNLDQGSYILGALADPQGSVREASELNNARSGSASFVDLTPPQSPLLSWLQPGGGSSQQPQLVVRSEANATLRVYGGDGCVGAPVLTSTLGGDSSGYSQVSLNLPSYSATSYSVRSYDSVGNASGCSNIPAPSVYDTTPPAPPAIVDANWQYGSTQHRLHVTGTAEPLSEVGIFIDVACTGFPAVTVFANASGTFTAVLTVAASGPGSVRRVYVAARDAAYNESTCVEGPTYTTPCPQGYADCDGNPANGCEADLTADADHCGTCGNSCPDQGNAEGVCVASTCGVACPVGHYDCDGNPANGCESTYACGPASCTIDRSEELVITSLSVVEDMVRTPVGGPWHFEALMRAMAGNQDPSTLVRQWLRTWATPQTINGLVVPARPQMLTKVLGPWEDVSGGPSQPLNFAHAPFRLLAIVNRMDLRQPGVQAGEGRFVFGVLGPSGNPLEFTVIFEYALPGATPEAIQLWARDWHELGQLGLSHPDFKMKLQALTDRFTLAGVMPGRPHGSALNQIRTNEVELGDPWEMREFVLTESGLQPTTVKLTPDLGFNNSNALGNFMRENQAAIIAEQYTVPETFSGQRFLGAASRVPENLFWRAPSVNLEARHKFSLNTCSGCHAGETGTEFLHISNRAFGQMSTLSPFMRGGTIVDPVTQQPRQFDDLGRRAQDLATLVCGTPPAPGLKGSDLTFESLLGFPAPSNLPRSRVH</sequence>
<evidence type="ECO:0000313" key="2">
    <source>
        <dbReference type="EMBL" id="MDY7231406.1"/>
    </source>
</evidence>
<feature type="region of interest" description="Disordered" evidence="1">
    <location>
        <begin position="23"/>
        <end position="52"/>
    </location>
</feature>
<keyword evidence="3" id="KW-1185">Reference proteome</keyword>
<comment type="caution">
    <text evidence="2">The sequence shown here is derived from an EMBL/GenBank/DDBJ whole genome shotgun (WGS) entry which is preliminary data.</text>
</comment>
<organism evidence="2 3">
    <name type="scientific">Hyalangium rubrum</name>
    <dbReference type="NCBI Taxonomy" id="3103134"/>
    <lineage>
        <taxon>Bacteria</taxon>
        <taxon>Pseudomonadati</taxon>
        <taxon>Myxococcota</taxon>
        <taxon>Myxococcia</taxon>
        <taxon>Myxococcales</taxon>
        <taxon>Cystobacterineae</taxon>
        <taxon>Archangiaceae</taxon>
        <taxon>Hyalangium</taxon>
    </lineage>
</organism>
<feature type="compositionally biased region" description="Polar residues" evidence="1">
    <location>
        <begin position="41"/>
        <end position="52"/>
    </location>
</feature>
<protein>
    <recommendedName>
        <fullName evidence="4">CARDB domain-containing protein</fullName>
    </recommendedName>
</protein>
<name>A0ABU5HDR6_9BACT</name>
<evidence type="ECO:0000313" key="3">
    <source>
        <dbReference type="Proteomes" id="UP001291309"/>
    </source>
</evidence>
<dbReference type="RefSeq" id="WP_321550115.1">
    <property type="nucleotide sequence ID" value="NZ_JAXIVS010000014.1"/>
</dbReference>
<dbReference type="PROSITE" id="PS51257">
    <property type="entry name" value="PROKAR_LIPOPROTEIN"/>
    <property type="match status" value="1"/>
</dbReference>
<proteinExistence type="predicted"/>
<reference evidence="2 3" key="1">
    <citation type="submission" date="2023-12" db="EMBL/GenBank/DDBJ databases">
        <title>the genome sequence of Hyalangium sp. s54d21.</title>
        <authorList>
            <person name="Zhang X."/>
        </authorList>
    </citation>
    <scope>NUCLEOTIDE SEQUENCE [LARGE SCALE GENOMIC DNA]</scope>
    <source>
        <strain evidence="3">s54d21</strain>
    </source>
</reference>
<gene>
    <name evidence="2" type="ORF">SYV04_33755</name>
</gene>
<dbReference type="Proteomes" id="UP001291309">
    <property type="component" value="Unassembled WGS sequence"/>
</dbReference>
<dbReference type="EMBL" id="JAXIVS010000014">
    <property type="protein sequence ID" value="MDY7231406.1"/>
    <property type="molecule type" value="Genomic_DNA"/>
</dbReference>
<dbReference type="Gene3D" id="2.60.40.10">
    <property type="entry name" value="Immunoglobulins"/>
    <property type="match status" value="2"/>
</dbReference>
<accession>A0ABU5HDR6</accession>
<evidence type="ECO:0000256" key="1">
    <source>
        <dbReference type="SAM" id="MobiDB-lite"/>
    </source>
</evidence>